<proteinExistence type="predicted"/>
<accession>A0A150J0R8</accession>
<name>A0A150ILZ5_9EURY</name>
<organism evidence="1 5">
    <name type="scientific">Candidatus Methanofastidiosum methylothiophilum</name>
    <dbReference type="NCBI Taxonomy" id="1705564"/>
    <lineage>
        <taxon>Archaea</taxon>
        <taxon>Methanobacteriati</taxon>
        <taxon>Methanobacteriota</taxon>
        <taxon>Stenosarchaea group</taxon>
        <taxon>Candidatus Methanofastidiosia</taxon>
        <taxon>Candidatus Methanofastidiosales</taxon>
        <taxon>Candidatus Methanofastidiosaceae</taxon>
        <taxon>Candidatus Methanofastidiosum</taxon>
    </lineage>
</organism>
<accession>A0A150IT70</accession>
<dbReference type="EMBL" id="LNGF01000009">
    <property type="protein sequence ID" value="KYC48177.1"/>
    <property type="molecule type" value="Genomic_DNA"/>
</dbReference>
<evidence type="ECO:0000313" key="4">
    <source>
        <dbReference type="Proteomes" id="UP000091929"/>
    </source>
</evidence>
<dbReference type="Proteomes" id="UP000092401">
    <property type="component" value="Unassembled WGS sequence"/>
</dbReference>
<gene>
    <name evidence="1" type="ORF">APG10_00428</name>
    <name evidence="2" type="ORF">APG11_00538</name>
    <name evidence="3" type="ORF">APG12_00519</name>
</gene>
<comment type="caution">
    <text evidence="1">The sequence shown here is derived from an EMBL/GenBank/DDBJ whole genome shotgun (WGS) entry which is preliminary data.</text>
</comment>
<evidence type="ECO:0000313" key="1">
    <source>
        <dbReference type="EMBL" id="KYC45908.1"/>
    </source>
</evidence>
<reference evidence="4 5" key="1">
    <citation type="journal article" date="2016" name="ISME J.">
        <title>Chasing the elusive Euryarchaeota class WSA2: genomes reveal a uniquely fastidious methyl-reducing methanogen.</title>
        <authorList>
            <person name="Nobu M.K."/>
            <person name="Narihiro T."/>
            <person name="Kuroda K."/>
            <person name="Mei R."/>
            <person name="Liu W.T."/>
        </authorList>
    </citation>
    <scope>NUCLEOTIDE SEQUENCE [LARGE SCALE GENOMIC DNA]</scope>
    <source>
        <strain evidence="1">B03fssc0709_Meth_Bin005</strain>
        <strain evidence="2">B15fssc0709_Meth_Bin003</strain>
        <strain evidence="3">BMIXfssc0709_Meth_Bin006</strain>
    </source>
</reference>
<dbReference type="EMBL" id="LNGE01000008">
    <property type="protein sequence ID" value="KYC45908.1"/>
    <property type="molecule type" value="Genomic_DNA"/>
</dbReference>
<dbReference type="AlphaFoldDB" id="A0A150ILZ5"/>
<evidence type="ECO:0000313" key="2">
    <source>
        <dbReference type="EMBL" id="KYC48177.1"/>
    </source>
</evidence>
<sequence length="162" mass="18974">MDINVKLKYTSTIMNAWLYGVENTANIFFDKPKLFYRRWGTIAIRPFIESWKDLGMEFQKGLSPYNTAKMFIDALVKAEFFNSADFEMEGDDSNFTFKAINCPYKSHCSRLIDESKEIACLRAITLLGAMEYNKEGESLKYMYKFNFNKENPCLVSFEKFKD</sequence>
<evidence type="ECO:0008006" key="6">
    <source>
        <dbReference type="Google" id="ProtNLM"/>
    </source>
</evidence>
<dbReference type="EMBL" id="LNJC01000007">
    <property type="protein sequence ID" value="KYC50832.1"/>
    <property type="molecule type" value="Genomic_DNA"/>
</dbReference>
<evidence type="ECO:0000313" key="3">
    <source>
        <dbReference type="EMBL" id="KYC50832.1"/>
    </source>
</evidence>
<dbReference type="Proteomes" id="UP000092403">
    <property type="component" value="Unassembled WGS sequence"/>
</dbReference>
<protein>
    <recommendedName>
        <fullName evidence="6">L-2-amino-thiazoline-4-carboxylic acid hydrolase</fullName>
    </recommendedName>
</protein>
<evidence type="ECO:0000313" key="5">
    <source>
        <dbReference type="Proteomes" id="UP000092401"/>
    </source>
</evidence>
<dbReference type="Proteomes" id="UP000091929">
    <property type="component" value="Unassembled WGS sequence"/>
</dbReference>
<accession>A0A150ILZ5</accession>